<evidence type="ECO:0000313" key="1">
    <source>
        <dbReference type="EMBL" id="KLU85801.1"/>
    </source>
</evidence>
<proteinExistence type="predicted"/>
<reference evidence="1" key="1">
    <citation type="submission" date="2010-05" db="EMBL/GenBank/DDBJ databases">
        <title>The Genome Sequence of Magnaporthe poae strain ATCC 64411.</title>
        <authorList>
            <consortium name="The Broad Institute Genome Sequencing Platform"/>
            <consortium name="Broad Institute Genome Sequencing Center for Infectious Disease"/>
            <person name="Ma L.-J."/>
            <person name="Dead R."/>
            <person name="Young S."/>
            <person name="Zeng Q."/>
            <person name="Koehrsen M."/>
            <person name="Alvarado L."/>
            <person name="Berlin A."/>
            <person name="Chapman S.B."/>
            <person name="Chen Z."/>
            <person name="Freedman E."/>
            <person name="Gellesch M."/>
            <person name="Goldberg J."/>
            <person name="Griggs A."/>
            <person name="Gujja S."/>
            <person name="Heilman E.R."/>
            <person name="Heiman D."/>
            <person name="Hepburn T."/>
            <person name="Howarth C."/>
            <person name="Jen D."/>
            <person name="Larson L."/>
            <person name="Mehta T."/>
            <person name="Neiman D."/>
            <person name="Pearson M."/>
            <person name="Roberts A."/>
            <person name="Saif S."/>
            <person name="Shea T."/>
            <person name="Shenoy N."/>
            <person name="Sisk P."/>
            <person name="Stolte C."/>
            <person name="Sykes S."/>
            <person name="Walk T."/>
            <person name="White J."/>
            <person name="Yandava C."/>
            <person name="Haas B."/>
            <person name="Nusbaum C."/>
            <person name="Birren B."/>
        </authorList>
    </citation>
    <scope>NUCLEOTIDE SEQUENCE</scope>
    <source>
        <strain evidence="1">ATCC 64411</strain>
    </source>
</reference>
<protein>
    <submittedName>
        <fullName evidence="1 2">Uncharacterized protein</fullName>
    </submittedName>
</protein>
<dbReference type="SUPFAM" id="SSF53335">
    <property type="entry name" value="S-adenosyl-L-methionine-dependent methyltransferases"/>
    <property type="match status" value="1"/>
</dbReference>
<dbReference type="EnsemblFungi" id="MAPG_04821T0">
    <property type="protein sequence ID" value="MAPG_04821T0"/>
    <property type="gene ID" value="MAPG_04821"/>
</dbReference>
<dbReference type="EMBL" id="GL876969">
    <property type="protein sequence ID" value="KLU85801.1"/>
    <property type="molecule type" value="Genomic_DNA"/>
</dbReference>
<dbReference type="GO" id="GO:0008757">
    <property type="term" value="F:S-adenosylmethionine-dependent methyltransferase activity"/>
    <property type="evidence" value="ECO:0007669"/>
    <property type="project" value="UniProtKB-ARBA"/>
</dbReference>
<reference evidence="2" key="5">
    <citation type="submission" date="2015-06" db="UniProtKB">
        <authorList>
            <consortium name="EnsemblFungi"/>
        </authorList>
    </citation>
    <scope>IDENTIFICATION</scope>
    <source>
        <strain evidence="2">ATCC 64411</strain>
    </source>
</reference>
<dbReference type="OMA" id="TACHIET"/>
<dbReference type="VEuPathDB" id="FungiDB:MAPG_04821"/>
<dbReference type="STRING" id="644358.A0A0C4DXR4"/>
<gene>
    <name evidence="1" type="ORF">MAPG_04821</name>
</gene>
<dbReference type="InterPro" id="IPR029063">
    <property type="entry name" value="SAM-dependent_MTases_sf"/>
</dbReference>
<dbReference type="PANTHER" id="PTHR14614">
    <property type="entry name" value="HEPATOCELLULAR CARCINOMA-ASSOCIATED ANTIGEN"/>
    <property type="match status" value="1"/>
</dbReference>
<name>A0A0C4DXR4_MAGP6</name>
<dbReference type="EMBL" id="ADBL01001128">
    <property type="status" value="NOT_ANNOTATED_CDS"/>
    <property type="molecule type" value="Genomic_DNA"/>
</dbReference>
<accession>A0A0C4DXR4</accession>
<sequence>MTSPSLPLAPTSLPPPRSLPELPASAVLAAVASLRAIYCPLAPSAADIYRHHDRLLPPPQADSGYTSGDDDDGSLVAKNEAVLTSLRADALERDFAFRWLSTLVSRADELRVTDDERDQLVDEASAVIAALTVSSSPDSADEGGDCDAEDRGITRDFSFPVAPELAIPPVCVRLFDADLSGPDHTNVGLQSWGASIVFSTLACATPGRLGLTRAALGPSPCVVELGAGTGLVSLVLAALLPHVDVDATVVATDYHPAVLANLASNVAANKQTTTACHIETRMLD</sequence>
<dbReference type="eggNOG" id="KOG2793">
    <property type="taxonomic scope" value="Eukaryota"/>
</dbReference>
<dbReference type="InterPro" id="IPR019410">
    <property type="entry name" value="Methyltransf_16"/>
</dbReference>
<keyword evidence="3" id="KW-1185">Reference proteome</keyword>
<dbReference type="OrthoDB" id="433955at2759"/>
<evidence type="ECO:0000313" key="3">
    <source>
        <dbReference type="Proteomes" id="UP000011715"/>
    </source>
</evidence>
<dbReference type="Proteomes" id="UP000011715">
    <property type="component" value="Unassembled WGS sequence"/>
</dbReference>
<dbReference type="Pfam" id="PF10294">
    <property type="entry name" value="Methyltransf_16"/>
    <property type="match status" value="1"/>
</dbReference>
<dbReference type="Gene3D" id="3.40.50.150">
    <property type="entry name" value="Vaccinia Virus protein VP39"/>
    <property type="match status" value="1"/>
</dbReference>
<reference evidence="3" key="2">
    <citation type="submission" date="2010-05" db="EMBL/GenBank/DDBJ databases">
        <title>The genome sequence of Magnaporthe poae strain ATCC 64411.</title>
        <authorList>
            <person name="Ma L.-J."/>
            <person name="Dead R."/>
            <person name="Young S."/>
            <person name="Zeng Q."/>
            <person name="Koehrsen M."/>
            <person name="Alvarado L."/>
            <person name="Berlin A."/>
            <person name="Chapman S.B."/>
            <person name="Chen Z."/>
            <person name="Freedman E."/>
            <person name="Gellesch M."/>
            <person name="Goldberg J."/>
            <person name="Griggs A."/>
            <person name="Gujja S."/>
            <person name="Heilman E.R."/>
            <person name="Heiman D."/>
            <person name="Hepburn T."/>
            <person name="Howarth C."/>
            <person name="Jen D."/>
            <person name="Larson L."/>
            <person name="Mehta T."/>
            <person name="Neiman D."/>
            <person name="Pearson M."/>
            <person name="Roberts A."/>
            <person name="Saif S."/>
            <person name="Shea T."/>
            <person name="Shenoy N."/>
            <person name="Sisk P."/>
            <person name="Stolte C."/>
            <person name="Sykes S."/>
            <person name="Walk T."/>
            <person name="White J."/>
            <person name="Yandava C."/>
            <person name="Haas B."/>
            <person name="Nusbaum C."/>
            <person name="Birren B."/>
        </authorList>
    </citation>
    <scope>NUCLEOTIDE SEQUENCE [LARGE SCALE GENOMIC DNA]</scope>
    <source>
        <strain evidence="3">ATCC 64411 / 73-15</strain>
    </source>
</reference>
<dbReference type="AlphaFoldDB" id="A0A0C4DXR4"/>
<reference evidence="2" key="4">
    <citation type="journal article" date="2015" name="G3 (Bethesda)">
        <title>Genome sequences of three phytopathogenic species of the Magnaporthaceae family of fungi.</title>
        <authorList>
            <person name="Okagaki L.H."/>
            <person name="Nunes C.C."/>
            <person name="Sailsbery J."/>
            <person name="Clay B."/>
            <person name="Brown D."/>
            <person name="John T."/>
            <person name="Oh Y."/>
            <person name="Young N."/>
            <person name="Fitzgerald M."/>
            <person name="Haas B.J."/>
            <person name="Zeng Q."/>
            <person name="Young S."/>
            <person name="Adiconis X."/>
            <person name="Fan L."/>
            <person name="Levin J.Z."/>
            <person name="Mitchell T.K."/>
            <person name="Okubara P.A."/>
            <person name="Farman M.L."/>
            <person name="Kohn L.M."/>
            <person name="Birren B."/>
            <person name="Ma L.-J."/>
            <person name="Dean R.A."/>
        </authorList>
    </citation>
    <scope>NUCLEOTIDE SEQUENCE</scope>
    <source>
        <strain evidence="2">ATCC 64411 / 73-15</strain>
    </source>
</reference>
<reference evidence="1" key="3">
    <citation type="submission" date="2011-03" db="EMBL/GenBank/DDBJ databases">
        <title>Annotation of Magnaporthe poae ATCC 64411.</title>
        <authorList>
            <person name="Ma L.-J."/>
            <person name="Dead R."/>
            <person name="Young S.K."/>
            <person name="Zeng Q."/>
            <person name="Gargeya S."/>
            <person name="Fitzgerald M."/>
            <person name="Haas B."/>
            <person name="Abouelleil A."/>
            <person name="Alvarado L."/>
            <person name="Arachchi H.M."/>
            <person name="Berlin A."/>
            <person name="Brown A."/>
            <person name="Chapman S.B."/>
            <person name="Chen Z."/>
            <person name="Dunbar C."/>
            <person name="Freedman E."/>
            <person name="Gearin G."/>
            <person name="Gellesch M."/>
            <person name="Goldberg J."/>
            <person name="Griggs A."/>
            <person name="Gujja S."/>
            <person name="Heiman D."/>
            <person name="Howarth C."/>
            <person name="Larson L."/>
            <person name="Lui A."/>
            <person name="MacDonald P.J.P."/>
            <person name="Mehta T."/>
            <person name="Montmayeur A."/>
            <person name="Murphy C."/>
            <person name="Neiman D."/>
            <person name="Pearson M."/>
            <person name="Priest M."/>
            <person name="Roberts A."/>
            <person name="Saif S."/>
            <person name="Shea T."/>
            <person name="Shenoy N."/>
            <person name="Sisk P."/>
            <person name="Stolte C."/>
            <person name="Sykes S."/>
            <person name="Yandava C."/>
            <person name="Wortman J."/>
            <person name="Nusbaum C."/>
            <person name="Birren B."/>
        </authorList>
    </citation>
    <scope>NUCLEOTIDE SEQUENCE</scope>
    <source>
        <strain evidence="1">ATCC 64411</strain>
    </source>
</reference>
<evidence type="ECO:0000313" key="2">
    <source>
        <dbReference type="EnsemblFungi" id="MAPG_04821T0"/>
    </source>
</evidence>
<organism evidence="2 3">
    <name type="scientific">Magnaporthiopsis poae (strain ATCC 64411 / 73-15)</name>
    <name type="common">Kentucky bluegrass fungus</name>
    <name type="synonym">Magnaporthe poae</name>
    <dbReference type="NCBI Taxonomy" id="644358"/>
    <lineage>
        <taxon>Eukaryota</taxon>
        <taxon>Fungi</taxon>
        <taxon>Dikarya</taxon>
        <taxon>Ascomycota</taxon>
        <taxon>Pezizomycotina</taxon>
        <taxon>Sordariomycetes</taxon>
        <taxon>Sordariomycetidae</taxon>
        <taxon>Magnaporthales</taxon>
        <taxon>Magnaporthaceae</taxon>
        <taxon>Magnaporthiopsis</taxon>
    </lineage>
</organism>
<dbReference type="PANTHER" id="PTHR14614:SF147">
    <property type="entry name" value="S-ADENOSYLMETHIONINE-DEPENDENT METHYLTRANSFERASE OF THE SEVEN BETA-STRAND FAMILY"/>
    <property type="match status" value="1"/>
</dbReference>